<accession>A0AAD8JDA4</accession>
<evidence type="ECO:0000256" key="1">
    <source>
        <dbReference type="SAM" id="Phobius"/>
    </source>
</evidence>
<keyword evidence="1" id="KW-1133">Transmembrane helix</keyword>
<dbReference type="GO" id="GO:0046527">
    <property type="term" value="F:glucosyltransferase activity"/>
    <property type="evidence" value="ECO:0007669"/>
    <property type="project" value="TreeGrafter"/>
</dbReference>
<reference evidence="2" key="2">
    <citation type="submission" date="2023-05" db="EMBL/GenBank/DDBJ databases">
        <authorList>
            <person name="Schelkunov M.I."/>
        </authorList>
    </citation>
    <scope>NUCLEOTIDE SEQUENCE</scope>
    <source>
        <strain evidence="2">Hsosn_3</strain>
        <tissue evidence="2">Leaf</tissue>
    </source>
</reference>
<dbReference type="Gene3D" id="1.25.10.10">
    <property type="entry name" value="Leucine-rich Repeat Variant"/>
    <property type="match status" value="1"/>
</dbReference>
<dbReference type="PANTHER" id="PTHR12741">
    <property type="entry name" value="LYST-INTERACTING PROTEIN LIP5 DOPAMINE RESPONSIVE PROTEIN DRG-1"/>
    <property type="match status" value="1"/>
</dbReference>
<dbReference type="AlphaFoldDB" id="A0AAD8JDA4"/>
<name>A0AAD8JDA4_9APIA</name>
<dbReference type="InterPro" id="IPR011989">
    <property type="entry name" value="ARM-like"/>
</dbReference>
<sequence length="115" mass="12930">MLSCYFTTTGFYFSSLISVIGIYVFLYGQLYLVLSGLEKTILLEAKIKNIQSLQTALEILCNLTIIGAISSPVLSSVGERYYKVTAEALRVCRELVCAVRPNVELWKLLKKLKRS</sequence>
<evidence type="ECO:0000313" key="3">
    <source>
        <dbReference type="Proteomes" id="UP001237642"/>
    </source>
</evidence>
<protein>
    <submittedName>
        <fullName evidence="2">Uncharacterized protein</fullName>
    </submittedName>
</protein>
<dbReference type="EMBL" id="JAUIZM010000001">
    <property type="protein sequence ID" value="KAK1401429.1"/>
    <property type="molecule type" value="Genomic_DNA"/>
</dbReference>
<organism evidence="2 3">
    <name type="scientific">Heracleum sosnowskyi</name>
    <dbReference type="NCBI Taxonomy" id="360622"/>
    <lineage>
        <taxon>Eukaryota</taxon>
        <taxon>Viridiplantae</taxon>
        <taxon>Streptophyta</taxon>
        <taxon>Embryophyta</taxon>
        <taxon>Tracheophyta</taxon>
        <taxon>Spermatophyta</taxon>
        <taxon>Magnoliopsida</taxon>
        <taxon>eudicotyledons</taxon>
        <taxon>Gunneridae</taxon>
        <taxon>Pentapetalae</taxon>
        <taxon>asterids</taxon>
        <taxon>campanulids</taxon>
        <taxon>Apiales</taxon>
        <taxon>Apiaceae</taxon>
        <taxon>Apioideae</taxon>
        <taxon>apioid superclade</taxon>
        <taxon>Tordylieae</taxon>
        <taxon>Tordyliinae</taxon>
        <taxon>Heracleum</taxon>
    </lineage>
</organism>
<dbReference type="Pfam" id="PF25782">
    <property type="entry name" value="TPR_CAND1"/>
    <property type="match status" value="1"/>
</dbReference>
<feature type="transmembrane region" description="Helical" evidence="1">
    <location>
        <begin position="12"/>
        <end position="34"/>
    </location>
</feature>
<evidence type="ECO:0000313" key="2">
    <source>
        <dbReference type="EMBL" id="KAK1401429.1"/>
    </source>
</evidence>
<reference evidence="2" key="1">
    <citation type="submission" date="2023-02" db="EMBL/GenBank/DDBJ databases">
        <title>Genome of toxic invasive species Heracleum sosnowskyi carries increased number of genes despite the absence of recent whole-genome duplications.</title>
        <authorList>
            <person name="Schelkunov M."/>
            <person name="Shtratnikova V."/>
            <person name="Makarenko M."/>
            <person name="Klepikova A."/>
            <person name="Omelchenko D."/>
            <person name="Novikova G."/>
            <person name="Obukhova E."/>
            <person name="Bogdanov V."/>
            <person name="Penin A."/>
            <person name="Logacheva M."/>
        </authorList>
    </citation>
    <scope>NUCLEOTIDE SEQUENCE</scope>
    <source>
        <strain evidence="2">Hsosn_3</strain>
        <tissue evidence="2">Leaf</tissue>
    </source>
</reference>
<comment type="caution">
    <text evidence="2">The sequence shown here is derived from an EMBL/GenBank/DDBJ whole genome shotgun (WGS) entry which is preliminary data.</text>
</comment>
<keyword evidence="1" id="KW-0472">Membrane</keyword>
<proteinExistence type="predicted"/>
<gene>
    <name evidence="2" type="ORF">POM88_001034</name>
</gene>
<dbReference type="GO" id="GO:0005886">
    <property type="term" value="C:plasma membrane"/>
    <property type="evidence" value="ECO:0007669"/>
    <property type="project" value="TreeGrafter"/>
</dbReference>
<dbReference type="PANTHER" id="PTHR12741:SF22">
    <property type="entry name" value="CALLOSE SYNTHASE 8-RELATED"/>
    <property type="match status" value="1"/>
</dbReference>
<keyword evidence="3" id="KW-1185">Reference proteome</keyword>
<keyword evidence="1" id="KW-0812">Transmembrane</keyword>
<dbReference type="Proteomes" id="UP001237642">
    <property type="component" value="Unassembled WGS sequence"/>
</dbReference>